<organism evidence="3 4">
    <name type="scientific">Sedimenticola selenatireducens</name>
    <dbReference type="NCBI Taxonomy" id="191960"/>
    <lineage>
        <taxon>Bacteria</taxon>
        <taxon>Pseudomonadati</taxon>
        <taxon>Pseudomonadota</taxon>
        <taxon>Gammaproteobacteria</taxon>
        <taxon>Chromatiales</taxon>
        <taxon>Sedimenticolaceae</taxon>
        <taxon>Sedimenticola</taxon>
    </lineage>
</organism>
<protein>
    <submittedName>
        <fullName evidence="3">PilN domain-containing protein</fullName>
    </submittedName>
</protein>
<keyword evidence="2" id="KW-0472">Membrane</keyword>
<accession>A0A558DRX3</accession>
<dbReference type="AlphaFoldDB" id="A0A558DRX3"/>
<gene>
    <name evidence="3" type="ORF">FHP88_08065</name>
</gene>
<dbReference type="EMBL" id="VMNH01000007">
    <property type="protein sequence ID" value="TVO75946.1"/>
    <property type="molecule type" value="Genomic_DNA"/>
</dbReference>
<reference evidence="3 4" key="1">
    <citation type="submission" date="2019-07" db="EMBL/GenBank/DDBJ databases">
        <title>The pathways for chlorine oxyanion respiration interact through the shared metabolite chlorate.</title>
        <authorList>
            <person name="Barnum T.P."/>
            <person name="Cheng Y."/>
            <person name="Hill K.A."/>
            <person name="Lucas L.N."/>
            <person name="Carlson H.K."/>
            <person name="Coates J.D."/>
        </authorList>
    </citation>
    <scope>NUCLEOTIDE SEQUENCE [LARGE SCALE GENOMIC DNA]</scope>
    <source>
        <strain evidence="3 4">BK-1</strain>
    </source>
</reference>
<dbReference type="OrthoDB" id="6876592at2"/>
<comment type="caution">
    <text evidence="3">The sequence shown here is derived from an EMBL/GenBank/DDBJ whole genome shotgun (WGS) entry which is preliminary data.</text>
</comment>
<feature type="coiled-coil region" evidence="1">
    <location>
        <begin position="47"/>
        <end position="74"/>
    </location>
</feature>
<evidence type="ECO:0000313" key="3">
    <source>
        <dbReference type="EMBL" id="TVO75946.1"/>
    </source>
</evidence>
<sequence length="203" mass="22794">MRKQQINLYQPIFRKQHVAFSFQVMLIILSVALFAMGSLYGLSKWHSVQLKQQYASLQAQNQSLETNVASIAERMPVPQVNKLLESELKQLVDKRKTGFALLNTLQMRIAANKEGFSGYFEGLARQTIADLWFTQVAISEAGAHLSLKGKTLQPEGVPQLLKKLEDAPAFTGKNFQVVELLRPEGLSDPLDFSLMTAVRSKEQ</sequence>
<feature type="transmembrane region" description="Helical" evidence="2">
    <location>
        <begin position="20"/>
        <end position="42"/>
    </location>
</feature>
<dbReference type="InterPro" id="IPR007813">
    <property type="entry name" value="PilN"/>
</dbReference>
<keyword evidence="1" id="KW-0175">Coiled coil</keyword>
<keyword evidence="2" id="KW-0812">Transmembrane</keyword>
<keyword evidence="4" id="KW-1185">Reference proteome</keyword>
<evidence type="ECO:0000313" key="4">
    <source>
        <dbReference type="Proteomes" id="UP000316649"/>
    </source>
</evidence>
<proteinExistence type="predicted"/>
<dbReference type="Proteomes" id="UP000316649">
    <property type="component" value="Unassembled WGS sequence"/>
</dbReference>
<name>A0A558DRX3_9GAMM</name>
<dbReference type="Pfam" id="PF05137">
    <property type="entry name" value="PilN"/>
    <property type="match status" value="1"/>
</dbReference>
<keyword evidence="2" id="KW-1133">Transmembrane helix</keyword>
<evidence type="ECO:0000256" key="1">
    <source>
        <dbReference type="SAM" id="Coils"/>
    </source>
</evidence>
<dbReference type="RefSeq" id="WP_144358526.1">
    <property type="nucleotide sequence ID" value="NZ_VMNH01000007.1"/>
</dbReference>
<evidence type="ECO:0000256" key="2">
    <source>
        <dbReference type="SAM" id="Phobius"/>
    </source>
</evidence>